<dbReference type="HOGENOM" id="CLU_159738_1_1_2"/>
<dbReference type="EMBL" id="CP003929">
    <property type="protein sequence ID" value="AGB39397.1"/>
    <property type="molecule type" value="Genomic_DNA"/>
</dbReference>
<keyword evidence="3" id="KW-1185">Reference proteome</keyword>
<dbReference type="InterPro" id="IPR040624">
    <property type="entry name" value="HalOD1"/>
</dbReference>
<gene>
    <name evidence="2" type="ORF">Natoc_3682</name>
</gene>
<evidence type="ECO:0000313" key="3">
    <source>
        <dbReference type="Proteomes" id="UP000010878"/>
    </source>
</evidence>
<dbReference type="OrthoDB" id="181456at2157"/>
<reference evidence="2 3" key="1">
    <citation type="submission" date="2012-11" db="EMBL/GenBank/DDBJ databases">
        <title>FINISHED of Natronococcus occultus SP4, DSM 3396.</title>
        <authorList>
            <consortium name="DOE Joint Genome Institute"/>
            <person name="Eisen J."/>
            <person name="Huntemann M."/>
            <person name="Wei C.-L."/>
            <person name="Han J."/>
            <person name="Detter J.C."/>
            <person name="Han C."/>
            <person name="Tapia R."/>
            <person name="Chen A."/>
            <person name="Kyrpides N."/>
            <person name="Mavromatis K."/>
            <person name="Markowitz V."/>
            <person name="Szeto E."/>
            <person name="Ivanova N."/>
            <person name="Mikhailova N."/>
            <person name="Ovchinnikova G."/>
            <person name="Pagani I."/>
            <person name="Pati A."/>
            <person name="Goodwin L."/>
            <person name="Nordberg H.P."/>
            <person name="Cantor M.N."/>
            <person name="Hua S.X."/>
            <person name="Woyke T."/>
            <person name="Eisen J."/>
            <person name="Klenk H.-P."/>
            <person name="Klenk H.-P."/>
        </authorList>
    </citation>
    <scope>NUCLEOTIDE SEQUENCE [LARGE SCALE GENOMIC DNA]</scope>
    <source>
        <strain evidence="2 3">SP4</strain>
    </source>
</reference>
<dbReference type="GeneID" id="14402530"/>
<dbReference type="STRING" id="694430.Natoc_3682"/>
<sequence length="75" mass="7674">MSGSDAASGGTAVRAPSVRVVEAVADAEGVDPTDLETPLYEAIDGAALDRLFAPTADSARHRGSLSFVDFLLPSL</sequence>
<accession>L0K280</accession>
<organism evidence="2 3">
    <name type="scientific">Natronococcus occultus SP4</name>
    <dbReference type="NCBI Taxonomy" id="694430"/>
    <lineage>
        <taxon>Archaea</taxon>
        <taxon>Methanobacteriati</taxon>
        <taxon>Methanobacteriota</taxon>
        <taxon>Stenosarchaea group</taxon>
        <taxon>Halobacteria</taxon>
        <taxon>Halobacteriales</taxon>
        <taxon>Natrialbaceae</taxon>
        <taxon>Natronococcus</taxon>
    </lineage>
</organism>
<dbReference type="KEGG" id="nou:Natoc_3682"/>
<proteinExistence type="predicted"/>
<name>L0K280_9EURY</name>
<protein>
    <recommendedName>
        <fullName evidence="1">Halobacterial output domain-containing protein</fullName>
    </recommendedName>
</protein>
<dbReference type="RefSeq" id="WP_015322831.1">
    <property type="nucleotide sequence ID" value="NC_019974.1"/>
</dbReference>
<dbReference type="eggNOG" id="arCOG08928">
    <property type="taxonomic scope" value="Archaea"/>
</dbReference>
<evidence type="ECO:0000313" key="2">
    <source>
        <dbReference type="EMBL" id="AGB39397.1"/>
    </source>
</evidence>
<dbReference type="Proteomes" id="UP000010878">
    <property type="component" value="Chromosome"/>
</dbReference>
<dbReference type="AlphaFoldDB" id="L0K280"/>
<dbReference type="Pfam" id="PF18545">
    <property type="entry name" value="HalOD1"/>
    <property type="match status" value="1"/>
</dbReference>
<feature type="domain" description="Halobacterial output" evidence="1">
    <location>
        <begin position="15"/>
        <end position="67"/>
    </location>
</feature>
<evidence type="ECO:0000259" key="1">
    <source>
        <dbReference type="Pfam" id="PF18545"/>
    </source>
</evidence>